<protein>
    <submittedName>
        <fullName evidence="2">Uncharacterized protein</fullName>
    </submittedName>
</protein>
<dbReference type="KEGG" id="aas:Aasi_0472"/>
<dbReference type="RefSeq" id="WP_012472645.1">
    <property type="nucleotide sequence ID" value="NC_010830.1"/>
</dbReference>
<dbReference type="InterPro" id="IPR006597">
    <property type="entry name" value="Sel1-like"/>
</dbReference>
<dbReference type="eggNOG" id="COG3147">
    <property type="taxonomic scope" value="Bacteria"/>
</dbReference>
<dbReference type="InterPro" id="IPR011990">
    <property type="entry name" value="TPR-like_helical_dom_sf"/>
</dbReference>
<dbReference type="Proteomes" id="UP000001227">
    <property type="component" value="Chromosome"/>
</dbReference>
<dbReference type="SMART" id="SM00671">
    <property type="entry name" value="SEL1"/>
    <property type="match status" value="2"/>
</dbReference>
<evidence type="ECO:0000313" key="2">
    <source>
        <dbReference type="EMBL" id="ACE05882.1"/>
    </source>
</evidence>
<proteinExistence type="predicted"/>
<dbReference type="SUPFAM" id="SSF52047">
    <property type="entry name" value="RNI-like"/>
    <property type="match status" value="1"/>
</dbReference>
<gene>
    <name evidence="2" type="ordered locus">Aasi_0472</name>
</gene>
<dbReference type="Pfam" id="PF08238">
    <property type="entry name" value="Sel1"/>
    <property type="match status" value="2"/>
</dbReference>
<organism evidence="2 3">
    <name type="scientific">Amoebophilus asiaticus (strain 5a2)</name>
    <dbReference type="NCBI Taxonomy" id="452471"/>
    <lineage>
        <taxon>Bacteria</taxon>
        <taxon>Pseudomonadati</taxon>
        <taxon>Bacteroidota</taxon>
        <taxon>Cytophagia</taxon>
        <taxon>Cytophagales</taxon>
        <taxon>Amoebophilaceae</taxon>
        <taxon>Candidatus Amoebophilus</taxon>
    </lineage>
</organism>
<dbReference type="EMBL" id="CP001102">
    <property type="protein sequence ID" value="ACE05882.1"/>
    <property type="molecule type" value="Genomic_DNA"/>
</dbReference>
<keyword evidence="3" id="KW-1185">Reference proteome</keyword>
<dbReference type="HOGENOM" id="CLU_249020_0_0_10"/>
<dbReference type="Pfam" id="PF15642">
    <property type="entry name" value="Tox-ODYAM1"/>
    <property type="match status" value="1"/>
</dbReference>
<feature type="compositionally biased region" description="Pro residues" evidence="1">
    <location>
        <begin position="409"/>
        <end position="419"/>
    </location>
</feature>
<dbReference type="PROSITE" id="PS51257">
    <property type="entry name" value="PROKAR_LIPOPROTEIN"/>
    <property type="match status" value="1"/>
</dbReference>
<dbReference type="OrthoDB" id="1523128at2"/>
<dbReference type="PANTHER" id="PTHR11102">
    <property type="entry name" value="SEL-1-LIKE PROTEIN"/>
    <property type="match status" value="1"/>
</dbReference>
<sequence>MKRTYTIGQQLMAYILLLSLFLQSCTGLKNPIVPIKDEQPSLTSITSEQKLPADQQKEIITSDNHITASLSLDIPYNDATDKLSDTESSAGSTKITPLVGKQIDQPGCQSNPINQAQTISVKELTTKETYALQFYCEDEIWKAAVTENASNLSKAYTLPVYIAPGMDLGNIMSFNDEGRKKFIHIHMPQGSKEKYVYINNFGVKGGMRLNSQTSHQLRLSDYNQLRPYFNNETLEITPENCRALLTYTRQYGEAFKRHNGCVSIKNWGNARELRTLTELLSNFSDIQAFKFDCSNGRETEIDEAIINAIQSYEYITEIYIIDCQLNDGTMQDVLSSVRHPERIKILNLQKNYLSAKLIDTLQKQFPNAKISGKNQKGGLFKSMRGLKLPGMAGKSSPKVDRQTNRDPVSIPPKPIPSLPPTVSATPKTDKTDVVGSTRTASIRSIPKPLPSTPKPLPPRPQSTATTPASIANPMPTRVDDKLNEEFKTYIKQLIEIRDNDRRAEESERVFDKSKKLLMTQFSKLDLHSDSQNNLAYYLLQTLKDNHGLTDLMLQFVGRPHGTLTRLYELVDLLHKKGATIPHKIGQDLLDEAKDKKIAILYYPLGMLGVAKASTELYYDDNTSFKEFASASGCVKLSLLQWVVYNSKIRKTSAQIELVSRLVNDPATSTADLNIKNKAEGLRKYTPAIYAATWQEHGAPLVQAFLLRQDLDINRIKVAEGKTIGELSIPKSLLDMVVYNCSFNYHTKGTADESQISEAWLAVLTNMLKREDLKIEDGNIKYAENLTKPAASECFNKETAEIVLNKLKAKQAVSVAIQIQDSQAISSKYTRIKKWLTDITDNHNQGVQVIRTMTANMADSKLNEEFKEYINQLSQLSNYSGLGENTDRLVEKTKKFINTHYQQLESNPNSTDNPLYIILSSMKDKGELGTLWIQGTLLDYYKLFELLYSKGFSLSSELGEAILEEAIDKKIDRLYYPLALLGIAKANTELYYTTYDGQHWKSLTTINSPNKLTLLQWTVSNRKIAYHITQLKLLLKLLHDPTTSTSDLNIKSGEGNRGPTEYTGYTPVLYAVQVAKAQAENTAAMVQAFLSRKDVEVNIPAVKESLLKMVIDHCSDTMITKNACWFNILEHILTSEDLEVKDVDVNYAENRLKSESRWVDVARAQIVLNKLKERQALPLPSTNDGIEDKERERFRKYQKDAEQGYTSAQYNVAMMYKNGVGVTQDYVKAVYWLQKAADQEDIDSQYSLGTMYENGWGVAQDYAKAALWYQKAATQGHAEAKGTLEIMYRNGWITQENTKESIFPPKYIKLDNTVNLRTRDQEVEQKAIEEESTEKEFVKVEEVHKIADSKLQEALSPLKEHFKTLATSSTPEAWKAEVPVKNVEQTLSVTEQEALQQADKIVLDYNAKYRQSVQNLSRFSHVKQKFSKVFSKTAQVTKDVVLGPEINSLIHFQQQVNQAYGSEVMKLDQGRMERMHKERLTELTTSHQQKEKGLEIKRGRIQAQLRVAPQRRLELMREEQFLVNQLIESEEMYQLTLKRLQNPAQTALEDFYDWKRSVFVDFTKLHLGNHFITYEALALGTVARKPEFYEQALQGSTAIGSVLADAFLPLGGLLGNVIGGIAGKGAELYADKQIRIKAAKIGSLYGYRGLEGMVEVTREVANGLMFRLKDVIIDLTPESLDKLAKVATTQMIDYALKQWEANATQTITAANLLLRGTQHQPSWFKSFTQNTSIELEDGRFVDGWSLLIQNQQKVSLDEKGFMRTAHFFAKQAKKNGASFLNYTGQAVSFVSDVVGGL</sequence>
<evidence type="ECO:0000313" key="3">
    <source>
        <dbReference type="Proteomes" id="UP000001227"/>
    </source>
</evidence>
<feature type="compositionally biased region" description="Pro residues" evidence="1">
    <location>
        <begin position="447"/>
        <end position="460"/>
    </location>
</feature>
<dbReference type="Gene3D" id="1.25.40.10">
    <property type="entry name" value="Tetratricopeptide repeat domain"/>
    <property type="match status" value="1"/>
</dbReference>
<reference evidence="2 3" key="1">
    <citation type="journal article" date="2010" name="J. Bacteriol.">
        <title>The genome of the amoeba symbiont 'Candidatus Amoebophilus asiaticus' reveals common mechanisms for host cell interaction among amoeba-associated bacteria.</title>
        <authorList>
            <person name="Schmitz-Esser S."/>
            <person name="Tischler P."/>
            <person name="Arnold R."/>
            <person name="Montanaro J."/>
            <person name="Wagner M."/>
            <person name="Rattei T."/>
            <person name="Horn M."/>
        </authorList>
    </citation>
    <scope>NUCLEOTIDE SEQUENCE [LARGE SCALE GENOMIC DNA]</scope>
    <source>
        <strain evidence="2 3">5a2</strain>
    </source>
</reference>
<dbReference type="eggNOG" id="COG0790">
    <property type="taxonomic scope" value="Bacteria"/>
</dbReference>
<name>B3ERN0_AMOA5</name>
<dbReference type="STRING" id="452471.Aasi_0472"/>
<dbReference type="SUPFAM" id="SSF81901">
    <property type="entry name" value="HCP-like"/>
    <property type="match status" value="1"/>
</dbReference>
<evidence type="ECO:0000256" key="1">
    <source>
        <dbReference type="SAM" id="MobiDB-lite"/>
    </source>
</evidence>
<dbReference type="PANTHER" id="PTHR11102:SF160">
    <property type="entry name" value="ERAD-ASSOCIATED E3 UBIQUITIN-PROTEIN LIGASE COMPONENT HRD3"/>
    <property type="match status" value="1"/>
</dbReference>
<feature type="region of interest" description="Disordered" evidence="1">
    <location>
        <begin position="372"/>
        <end position="476"/>
    </location>
</feature>
<accession>B3ERN0</accession>
<dbReference type="InterPro" id="IPR050767">
    <property type="entry name" value="Sel1_AlgK"/>
</dbReference>
<dbReference type="InterPro" id="IPR028050">
    <property type="entry name" value="Tox-ODYAM1"/>
</dbReference>